<keyword evidence="6" id="KW-0547">Nucleotide-binding</keyword>
<dbReference type="Pfam" id="PF12848">
    <property type="entry name" value="ABC_tran_Xtn"/>
    <property type="match status" value="1"/>
</dbReference>
<dbReference type="GO" id="GO:0019843">
    <property type="term" value="F:rRNA binding"/>
    <property type="evidence" value="ECO:0007669"/>
    <property type="project" value="UniProtKB-KW"/>
</dbReference>
<evidence type="ECO:0000256" key="10">
    <source>
        <dbReference type="ARBA" id="ARBA00022884"/>
    </source>
</evidence>
<dbReference type="InterPro" id="IPR003439">
    <property type="entry name" value="ABC_transporter-like_ATP-bd"/>
</dbReference>
<evidence type="ECO:0000256" key="6">
    <source>
        <dbReference type="ARBA" id="ARBA00022741"/>
    </source>
</evidence>
<keyword evidence="9" id="KW-0810">Translation regulation</keyword>
<evidence type="ECO:0000256" key="3">
    <source>
        <dbReference type="ARBA" id="ARBA00022555"/>
    </source>
</evidence>
<dbReference type="NCBIfam" id="NF008775">
    <property type="entry name" value="PRK11819.1"/>
    <property type="match status" value="1"/>
</dbReference>
<keyword evidence="7" id="KW-0378">Hydrolase</keyword>
<evidence type="ECO:0000256" key="2">
    <source>
        <dbReference type="ARBA" id="ARBA00022490"/>
    </source>
</evidence>
<evidence type="ECO:0000256" key="5">
    <source>
        <dbReference type="ARBA" id="ARBA00022737"/>
    </source>
</evidence>
<dbReference type="PROSITE" id="PS50893">
    <property type="entry name" value="ABC_TRANSPORTER_2"/>
    <property type="match status" value="2"/>
</dbReference>
<dbReference type="SUPFAM" id="SSF52540">
    <property type="entry name" value="P-loop containing nucleoside triphosphate hydrolases"/>
    <property type="match status" value="2"/>
</dbReference>
<name>A0A812SE33_9DINO</name>
<keyword evidence="2" id="KW-0963">Cytoplasm</keyword>
<keyword evidence="15" id="KW-1185">Reference proteome</keyword>
<evidence type="ECO:0000256" key="4">
    <source>
        <dbReference type="ARBA" id="ARBA00022730"/>
    </source>
</evidence>
<organism evidence="14 15">
    <name type="scientific">Symbiodinium natans</name>
    <dbReference type="NCBI Taxonomy" id="878477"/>
    <lineage>
        <taxon>Eukaryota</taxon>
        <taxon>Sar</taxon>
        <taxon>Alveolata</taxon>
        <taxon>Dinophyceae</taxon>
        <taxon>Suessiales</taxon>
        <taxon>Symbiodiniaceae</taxon>
        <taxon>Symbiodinium</taxon>
    </lineage>
</organism>
<dbReference type="FunFam" id="3.40.50.300:FF:000011">
    <property type="entry name" value="Putative ABC transporter ATP-binding component"/>
    <property type="match status" value="1"/>
</dbReference>
<evidence type="ECO:0000259" key="13">
    <source>
        <dbReference type="PROSITE" id="PS50893"/>
    </source>
</evidence>
<evidence type="ECO:0000256" key="9">
    <source>
        <dbReference type="ARBA" id="ARBA00022845"/>
    </source>
</evidence>
<evidence type="ECO:0000313" key="14">
    <source>
        <dbReference type="EMBL" id="CAE7477208.1"/>
    </source>
</evidence>
<dbReference type="InterPro" id="IPR003593">
    <property type="entry name" value="AAA+_ATPase"/>
</dbReference>
<dbReference type="EMBL" id="CAJNDS010002443">
    <property type="protein sequence ID" value="CAE7477208.1"/>
    <property type="molecule type" value="Genomic_DNA"/>
</dbReference>
<dbReference type="InterPro" id="IPR032781">
    <property type="entry name" value="ABC_tran_Xtn"/>
</dbReference>
<dbReference type="PROSITE" id="PS00211">
    <property type="entry name" value="ABC_TRANSPORTER_1"/>
    <property type="match status" value="2"/>
</dbReference>
<proteinExistence type="inferred from homology"/>
<keyword evidence="5" id="KW-0677">Repeat</keyword>
<keyword evidence="3" id="KW-0820">tRNA-binding</keyword>
<dbReference type="FunFam" id="3.40.50.300:FF:000183">
    <property type="entry name" value="ABC transporter ATP-binding protein yjjK"/>
    <property type="match status" value="1"/>
</dbReference>
<dbReference type="Gene3D" id="3.40.50.300">
    <property type="entry name" value="P-loop containing nucleotide triphosphate hydrolases"/>
    <property type="match status" value="2"/>
</dbReference>
<dbReference type="SMART" id="SM00382">
    <property type="entry name" value="AAA"/>
    <property type="match status" value="2"/>
</dbReference>
<keyword evidence="8" id="KW-0067">ATP-binding</keyword>
<dbReference type="GO" id="GO:0016887">
    <property type="term" value="F:ATP hydrolysis activity"/>
    <property type="evidence" value="ECO:0007669"/>
    <property type="project" value="InterPro"/>
</dbReference>
<keyword evidence="10" id="KW-0694">RNA-binding</keyword>
<comment type="similarity">
    <text evidence="1">Belongs to the ABC transporter superfamily. ABCF family. Translational throttle EttA subfamily.</text>
</comment>
<evidence type="ECO:0000256" key="1">
    <source>
        <dbReference type="ARBA" id="ARBA00005868"/>
    </source>
</evidence>
<feature type="domain" description="ABC transporter" evidence="13">
    <location>
        <begin position="416"/>
        <end position="642"/>
    </location>
</feature>
<feature type="region of interest" description="Disordered" evidence="12">
    <location>
        <begin position="56"/>
        <end position="84"/>
    </location>
</feature>
<keyword evidence="11" id="KW-0648">Protein biosynthesis</keyword>
<dbReference type="PANTHER" id="PTHR43858">
    <property type="entry name" value="ENERGY-DEPENDENT TRANSLATIONAL THROTTLE PROTEIN ETTA"/>
    <property type="match status" value="1"/>
</dbReference>
<dbReference type="GO" id="GO:0005524">
    <property type="term" value="F:ATP binding"/>
    <property type="evidence" value="ECO:0007669"/>
    <property type="project" value="UniProtKB-KW"/>
</dbReference>
<gene>
    <name evidence="14" type="primary">ettA</name>
    <name evidence="14" type="ORF">SNAT2548_LOCUS26805</name>
</gene>
<dbReference type="GO" id="GO:0000049">
    <property type="term" value="F:tRNA binding"/>
    <property type="evidence" value="ECO:0007669"/>
    <property type="project" value="UniProtKB-KW"/>
</dbReference>
<evidence type="ECO:0000256" key="11">
    <source>
        <dbReference type="ARBA" id="ARBA00022917"/>
    </source>
</evidence>
<evidence type="ECO:0000256" key="7">
    <source>
        <dbReference type="ARBA" id="ARBA00022801"/>
    </source>
</evidence>
<sequence>MATGFVAVVAPAAVRPPCTAPNRQQRFQGGIGRIAAAPTLAALGCGYGALAQRSLRTRRQAKSRKSQGKSSSKPIAKSDSAAPDAYNQETRDIILSMSNVDKKSLDGSYILKDVSLGMYMGAKIGILGKNGAGKSTVMRILAGEDDEFLGQLDRDESVQVGYLAQEPVLTEETVIENLEPAVDRIKGMVKEFEDVSMQMTEPDADVDALMEKMEKIQTKIDACNGWEIDQKLDEAMGALNCPPRDAKIATLSGGELRRVAICRLLLSGPDILMLDEPTNHLDAQSVAWLERFLAEFKGTVVAITHDRYFLDNVAGWILELDQGKGIPFQGNYSGWLEQRAKRLESEQKRKATLEKQMAKELEFINARRSGRQKKGKARLRRFEDLEQQADAFNRSSDLESIVITPGPRLNSSEPVVTARNLCKGYGDRLLINEANFEIPAGAVVGIIGPNGAGKSTLFKMIMGKEQPDSGELLVGDTVAPMYVEQMREDLDGDSTVFEELTDGLDTINIGGREVNSRAYCSWFNFRGKIQQRTVSSLSGGERNRLQLARTLRLGGNCLMLDEPSNDLDVETLRALETAIENFAGTVLCISHDRWFLDRIATHIMAYEGDSQVVFFEGGYSDYEEDRFNRTGVRDPTKIKYKPMPTFA</sequence>
<dbReference type="InterPro" id="IPR017871">
    <property type="entry name" value="ABC_transporter-like_CS"/>
</dbReference>
<keyword evidence="4" id="KW-0699">rRNA-binding</keyword>
<feature type="compositionally biased region" description="Basic residues" evidence="12">
    <location>
        <begin position="56"/>
        <end position="67"/>
    </location>
</feature>
<protein>
    <submittedName>
        <fullName evidence="14">EttA protein</fullName>
    </submittedName>
</protein>
<dbReference type="InterPro" id="IPR027417">
    <property type="entry name" value="P-loop_NTPase"/>
</dbReference>
<evidence type="ECO:0000256" key="12">
    <source>
        <dbReference type="SAM" id="MobiDB-lite"/>
    </source>
</evidence>
<evidence type="ECO:0000313" key="15">
    <source>
        <dbReference type="Proteomes" id="UP000604046"/>
    </source>
</evidence>
<evidence type="ECO:0000256" key="8">
    <source>
        <dbReference type="ARBA" id="ARBA00022840"/>
    </source>
</evidence>
<feature type="domain" description="ABC transporter" evidence="13">
    <location>
        <begin position="95"/>
        <end position="347"/>
    </location>
</feature>
<dbReference type="Pfam" id="PF00005">
    <property type="entry name" value="ABC_tran"/>
    <property type="match status" value="2"/>
</dbReference>
<dbReference type="OrthoDB" id="2110130at2759"/>
<dbReference type="GO" id="GO:0006412">
    <property type="term" value="P:translation"/>
    <property type="evidence" value="ECO:0007669"/>
    <property type="project" value="UniProtKB-KW"/>
</dbReference>
<dbReference type="InterPro" id="IPR022374">
    <property type="entry name" value="EttA"/>
</dbReference>
<dbReference type="Proteomes" id="UP000604046">
    <property type="component" value="Unassembled WGS sequence"/>
</dbReference>
<reference evidence="14" key="1">
    <citation type="submission" date="2021-02" db="EMBL/GenBank/DDBJ databases">
        <authorList>
            <person name="Dougan E. K."/>
            <person name="Rhodes N."/>
            <person name="Thang M."/>
            <person name="Chan C."/>
        </authorList>
    </citation>
    <scope>NUCLEOTIDE SEQUENCE</scope>
</reference>
<dbReference type="CDD" id="cd03221">
    <property type="entry name" value="ABCF_EF-3"/>
    <property type="match status" value="2"/>
</dbReference>
<dbReference type="AlphaFoldDB" id="A0A812SE33"/>
<dbReference type="PANTHER" id="PTHR43858:SF1">
    <property type="entry name" value="ABC TRANSPORTER-RELATED PROTEIN"/>
    <property type="match status" value="1"/>
</dbReference>
<comment type="caution">
    <text evidence="14">The sequence shown here is derived from an EMBL/GenBank/DDBJ whole genome shotgun (WGS) entry which is preliminary data.</text>
</comment>
<accession>A0A812SE33</accession>
<dbReference type="GO" id="GO:0045900">
    <property type="term" value="P:negative regulation of translational elongation"/>
    <property type="evidence" value="ECO:0007669"/>
    <property type="project" value="InterPro"/>
</dbReference>